<dbReference type="PANTHER" id="PTHR46091:SF3">
    <property type="entry name" value="AMINE OXIDASE DOMAIN-CONTAINING PROTEIN"/>
    <property type="match status" value="1"/>
</dbReference>
<accession>A0ABT4I5Z1</accession>
<gene>
    <name evidence="7" type="ORF">OHJ16_03740</name>
</gene>
<dbReference type="InterPro" id="IPR001433">
    <property type="entry name" value="OxRdtase_FAD/NAD-bd"/>
</dbReference>
<dbReference type="Proteomes" id="UP001072034">
    <property type="component" value="Unassembled WGS sequence"/>
</dbReference>
<dbReference type="InterPro" id="IPR017938">
    <property type="entry name" value="Riboflavin_synthase-like_b-brl"/>
</dbReference>
<dbReference type="InterPro" id="IPR052206">
    <property type="entry name" value="Retinol_saturase"/>
</dbReference>
<protein>
    <submittedName>
        <fullName evidence="7">FAD-dependent oxidoreductase</fullName>
    </submittedName>
</protein>
<dbReference type="Gene3D" id="2.40.30.10">
    <property type="entry name" value="Translation factors"/>
    <property type="match status" value="1"/>
</dbReference>
<keyword evidence="2" id="KW-0732">Signal</keyword>
<dbReference type="SUPFAM" id="SSF51905">
    <property type="entry name" value="FAD/NAD(P)-binding domain"/>
    <property type="match status" value="1"/>
</dbReference>
<evidence type="ECO:0000256" key="4">
    <source>
        <dbReference type="ARBA" id="ARBA00022857"/>
    </source>
</evidence>
<organism evidence="7 8">
    <name type="scientific">Actinomyces israelii</name>
    <dbReference type="NCBI Taxonomy" id="1659"/>
    <lineage>
        <taxon>Bacteria</taxon>
        <taxon>Bacillati</taxon>
        <taxon>Actinomycetota</taxon>
        <taxon>Actinomycetes</taxon>
        <taxon>Actinomycetales</taxon>
        <taxon>Actinomycetaceae</taxon>
        <taxon>Actinomyces</taxon>
    </lineage>
</organism>
<dbReference type="InterPro" id="IPR036188">
    <property type="entry name" value="FAD/NAD-bd_sf"/>
</dbReference>
<keyword evidence="1" id="KW-0285">Flavoprotein</keyword>
<dbReference type="InterPro" id="IPR017927">
    <property type="entry name" value="FAD-bd_FR_type"/>
</dbReference>
<evidence type="ECO:0000256" key="2">
    <source>
        <dbReference type="ARBA" id="ARBA00022729"/>
    </source>
</evidence>
<proteinExistence type="predicted"/>
<dbReference type="Gene3D" id="3.50.50.60">
    <property type="entry name" value="FAD/NAD(P)-binding domain"/>
    <property type="match status" value="2"/>
</dbReference>
<evidence type="ECO:0000256" key="3">
    <source>
        <dbReference type="ARBA" id="ARBA00022827"/>
    </source>
</evidence>
<name>A0ABT4I5Z1_9ACTO</name>
<dbReference type="RefSeq" id="WP_268916793.1">
    <property type="nucleotide sequence ID" value="NZ_JAPTMY010000005.1"/>
</dbReference>
<evidence type="ECO:0000313" key="8">
    <source>
        <dbReference type="Proteomes" id="UP001072034"/>
    </source>
</evidence>
<evidence type="ECO:0000313" key="7">
    <source>
        <dbReference type="EMBL" id="MCZ0857156.1"/>
    </source>
</evidence>
<dbReference type="SUPFAM" id="SSF52343">
    <property type="entry name" value="Ferredoxin reductase-like, C-terminal NADP-linked domain"/>
    <property type="match status" value="1"/>
</dbReference>
<evidence type="ECO:0000256" key="1">
    <source>
        <dbReference type="ARBA" id="ARBA00022630"/>
    </source>
</evidence>
<sequence length="758" mass="80591">MTYDAIVIGSGIGGLTTAGLLARVAGKRVLVLEQHTEPGGLTHAFRRDGASWDVGVHYIGQLGPGSQVRAYFDYLSGGELEWNRMPEDYDRFVYPGLDLRASSDPEHYERSLIEAFPAEARAIRRYFKDVRRTAAWTTLGFAQQMVPRPAAPLLGLLQRLTGRTATGTTKAYLDARVRSPALRAVLASQWGDYGLPPSRSAFAAHAMIVSHYLGGGWFPEGGSARIARTFEKGIEQAGGAVRVAQEVTQILIEDGAAAGVRVLDRRGPDARERTYRAPVVVSAAGAAATLSRLLPVDGAIGRATAPARRAIARLGTGMSAVTVFLRLREDPRSIGVDGGNVWVSRDLDHEAGGDGQPDPDARAAALLAGRPDSVFVSFPSIKSGRGPHTAEIIAFSGAGAFRPWADRPQGDRGAEYSALKERIASGMLALAETAVPGLSELVEYTEVSTPLTFEHYTAHPAGAFYGMPATPQRYKSRPLGPRTAVPGLLLSGQDAGSLGIAGAMMGGVAAACQALGPRGLPMIASAVRTGPSARPAARPRVLPEGKHRAAVVSKRRLTPSVWEVTLELEGPVGAWAPGQFARLHVGDDAWRDYSIAGLENGALRLLVSTRTGGAGSRFIERAETGARTVVELPLGRYRLKETGRRRVFVATGTGLAPFLAMFRHAEGLEDDTLLFGCRSREEDLTSLVEAALPGRVMRCASRETAPGLFHGRVTDALRDADVELSGADVYLCGSAAMVAGCREVLDHAGVAEVLTEPY</sequence>
<evidence type="ECO:0000256" key="5">
    <source>
        <dbReference type="ARBA" id="ARBA00023027"/>
    </source>
</evidence>
<keyword evidence="8" id="KW-1185">Reference proteome</keyword>
<feature type="domain" description="FAD-binding FR-type" evidence="6">
    <location>
        <begin position="544"/>
        <end position="640"/>
    </location>
</feature>
<reference evidence="7" key="1">
    <citation type="submission" date="2022-10" db="EMBL/GenBank/DDBJ databases">
        <title>Genome sequence of Actinomyces israelii ATCC 10048.</title>
        <authorList>
            <person name="Watt R.M."/>
            <person name="Tong W.M."/>
        </authorList>
    </citation>
    <scope>NUCLEOTIDE SEQUENCE</scope>
    <source>
        <strain evidence="7">ATCC 10048</strain>
    </source>
</reference>
<keyword evidence="5" id="KW-0520">NAD</keyword>
<keyword evidence="3" id="KW-0274">FAD</keyword>
<dbReference type="SUPFAM" id="SSF63380">
    <property type="entry name" value="Riboflavin synthase domain-like"/>
    <property type="match status" value="1"/>
</dbReference>
<dbReference type="InterPro" id="IPR039261">
    <property type="entry name" value="FNR_nucleotide-bd"/>
</dbReference>
<dbReference type="Pfam" id="PF00175">
    <property type="entry name" value="NAD_binding_1"/>
    <property type="match status" value="1"/>
</dbReference>
<keyword evidence="4" id="KW-0521">NADP</keyword>
<dbReference type="Pfam" id="PF01593">
    <property type="entry name" value="Amino_oxidase"/>
    <property type="match status" value="1"/>
</dbReference>
<evidence type="ECO:0000259" key="6">
    <source>
        <dbReference type="PROSITE" id="PS51384"/>
    </source>
</evidence>
<comment type="caution">
    <text evidence="7">The sequence shown here is derived from an EMBL/GenBank/DDBJ whole genome shotgun (WGS) entry which is preliminary data.</text>
</comment>
<dbReference type="PROSITE" id="PS51384">
    <property type="entry name" value="FAD_FR"/>
    <property type="match status" value="1"/>
</dbReference>
<dbReference type="PANTHER" id="PTHR46091">
    <property type="entry name" value="BLR7054 PROTEIN"/>
    <property type="match status" value="1"/>
</dbReference>
<dbReference type="InterPro" id="IPR002937">
    <property type="entry name" value="Amino_oxidase"/>
</dbReference>
<dbReference type="CDD" id="cd00322">
    <property type="entry name" value="FNR_like"/>
    <property type="match status" value="1"/>
</dbReference>
<dbReference type="EMBL" id="JAPTMY010000005">
    <property type="protein sequence ID" value="MCZ0857156.1"/>
    <property type="molecule type" value="Genomic_DNA"/>
</dbReference>
<dbReference type="Gene3D" id="3.40.50.80">
    <property type="entry name" value="Nucleotide-binding domain of ferredoxin-NADP reductase (FNR) module"/>
    <property type="match status" value="1"/>
</dbReference>